<dbReference type="PRINTS" id="PR01438">
    <property type="entry name" value="UNVRSLSTRESS"/>
</dbReference>
<feature type="domain" description="UspA" evidence="2">
    <location>
        <begin position="167"/>
        <end position="298"/>
    </location>
</feature>
<evidence type="ECO:0000259" key="2">
    <source>
        <dbReference type="Pfam" id="PF00582"/>
    </source>
</evidence>
<reference evidence="3 4" key="1">
    <citation type="submission" date="2016-01" db="EMBL/GenBank/DDBJ databases">
        <title>The new phylogeny of the genus Mycobacterium.</title>
        <authorList>
            <person name="Tarcisio F."/>
            <person name="Conor M."/>
            <person name="Antonella G."/>
            <person name="Elisabetta G."/>
            <person name="Giulia F.S."/>
            <person name="Sara T."/>
            <person name="Anna F."/>
            <person name="Clotilde B."/>
            <person name="Roberto B."/>
            <person name="Veronica D.S."/>
            <person name="Fabio R."/>
            <person name="Monica P."/>
            <person name="Olivier J."/>
            <person name="Enrico T."/>
            <person name="Nicola S."/>
        </authorList>
    </citation>
    <scope>NUCLEOTIDE SEQUENCE [LARGE SCALE GENOMIC DNA]</scope>
    <source>
        <strain evidence="3 4">DSM 44339</strain>
    </source>
</reference>
<evidence type="ECO:0000256" key="1">
    <source>
        <dbReference type="ARBA" id="ARBA00008791"/>
    </source>
</evidence>
<dbReference type="InterPro" id="IPR014729">
    <property type="entry name" value="Rossmann-like_a/b/a_fold"/>
</dbReference>
<dbReference type="AlphaFoldDB" id="A0A1X1T750"/>
<comment type="caution">
    <text evidence="3">The sequence shown here is derived from an EMBL/GenBank/DDBJ whole genome shotgun (WGS) entry which is preliminary data.</text>
</comment>
<dbReference type="EMBL" id="LQOS01000030">
    <property type="protein sequence ID" value="ORV40338.1"/>
    <property type="molecule type" value="Genomic_DNA"/>
</dbReference>
<accession>A0A1X1T750</accession>
<protein>
    <submittedName>
        <fullName evidence="3">Universal stress protein</fullName>
    </submittedName>
</protein>
<dbReference type="OrthoDB" id="3174546at2"/>
<dbReference type="PANTHER" id="PTHR43010:SF1">
    <property type="entry name" value="USPA DOMAIN-CONTAINING PROTEIN"/>
    <property type="match status" value="1"/>
</dbReference>
<dbReference type="RefSeq" id="WP_085191409.1">
    <property type="nucleotide sequence ID" value="NZ_AP022605.1"/>
</dbReference>
<dbReference type="STRING" id="126673.AWC01_12450"/>
<dbReference type="SUPFAM" id="SSF52402">
    <property type="entry name" value="Adenine nucleotide alpha hydrolases-like"/>
    <property type="match status" value="2"/>
</dbReference>
<dbReference type="InterPro" id="IPR051688">
    <property type="entry name" value="USP_A"/>
</dbReference>
<dbReference type="PANTHER" id="PTHR43010">
    <property type="entry name" value="UNIVERSAL STRESS PROTEIN SLR1230"/>
    <property type="match status" value="1"/>
</dbReference>
<comment type="similarity">
    <text evidence="1">Belongs to the universal stress protein A family.</text>
</comment>
<evidence type="ECO:0000313" key="4">
    <source>
        <dbReference type="Proteomes" id="UP000193564"/>
    </source>
</evidence>
<proteinExistence type="inferred from homology"/>
<evidence type="ECO:0000313" key="3">
    <source>
        <dbReference type="EMBL" id="ORV40338.1"/>
    </source>
</evidence>
<organism evidence="3 4">
    <name type="scientific">Mycolicibacterium doricum</name>
    <dbReference type="NCBI Taxonomy" id="126673"/>
    <lineage>
        <taxon>Bacteria</taxon>
        <taxon>Bacillati</taxon>
        <taxon>Actinomycetota</taxon>
        <taxon>Actinomycetes</taxon>
        <taxon>Mycobacteriales</taxon>
        <taxon>Mycobacteriaceae</taxon>
        <taxon>Mycolicibacterium</taxon>
    </lineage>
</organism>
<feature type="domain" description="UspA" evidence="2">
    <location>
        <begin position="17"/>
        <end position="155"/>
    </location>
</feature>
<dbReference type="Gene3D" id="3.40.50.620">
    <property type="entry name" value="HUPs"/>
    <property type="match status" value="2"/>
</dbReference>
<sequence length="308" mass="32732">MEPLGGDRRQNASPGGILVGVDGSAESDAAIRWATHEALMRRTRLTLVHVAPPVVGSWPMGPVLTEINAWQQDNAQHVLDQALETARASGPKSRLLDMHTEILVSSLVPTLVHASESAEMVVVGSRGTGALGRVLLGSVSTGLVHHARCPVAVIRPLRGEPDGDAPVLLGVDGSPASEAATALAFDEAARRRVDLVALHAWSDVAVFPMLGMNWHRFESQGHEVLAERLAGWQEQYPEVRVHRHVVCDQPARSLLRESERAQLVVVGSRGRGGIASTWLGSVSSAVAQSADVPMLVVPGATTATRSHP</sequence>
<dbReference type="Proteomes" id="UP000193564">
    <property type="component" value="Unassembled WGS sequence"/>
</dbReference>
<keyword evidence="4" id="KW-1185">Reference proteome</keyword>
<gene>
    <name evidence="3" type="ORF">AWC01_12450</name>
</gene>
<dbReference type="InterPro" id="IPR006015">
    <property type="entry name" value="Universal_stress_UspA"/>
</dbReference>
<dbReference type="CDD" id="cd23944">
    <property type="entry name" value="USP_Rv2623_repeat1"/>
    <property type="match status" value="1"/>
</dbReference>
<dbReference type="Pfam" id="PF00582">
    <property type="entry name" value="Usp"/>
    <property type="match status" value="2"/>
</dbReference>
<dbReference type="InterPro" id="IPR006016">
    <property type="entry name" value="UspA"/>
</dbReference>
<name>A0A1X1T750_9MYCO</name>